<organism evidence="1 2">
    <name type="scientific">Trifolium pratense</name>
    <name type="common">Red clover</name>
    <dbReference type="NCBI Taxonomy" id="57577"/>
    <lineage>
        <taxon>Eukaryota</taxon>
        <taxon>Viridiplantae</taxon>
        <taxon>Streptophyta</taxon>
        <taxon>Embryophyta</taxon>
        <taxon>Tracheophyta</taxon>
        <taxon>Spermatophyta</taxon>
        <taxon>Magnoliopsida</taxon>
        <taxon>eudicotyledons</taxon>
        <taxon>Gunneridae</taxon>
        <taxon>Pentapetalae</taxon>
        <taxon>rosids</taxon>
        <taxon>fabids</taxon>
        <taxon>Fabales</taxon>
        <taxon>Fabaceae</taxon>
        <taxon>Papilionoideae</taxon>
        <taxon>50 kb inversion clade</taxon>
        <taxon>NPAAA clade</taxon>
        <taxon>Hologalegina</taxon>
        <taxon>IRL clade</taxon>
        <taxon>Trifolieae</taxon>
        <taxon>Trifolium</taxon>
    </lineage>
</organism>
<accession>A0ACB0IGF0</accession>
<keyword evidence="2" id="KW-1185">Reference proteome</keyword>
<evidence type="ECO:0000313" key="2">
    <source>
        <dbReference type="Proteomes" id="UP001177021"/>
    </source>
</evidence>
<protein>
    <submittedName>
        <fullName evidence="1">Uncharacterized protein</fullName>
    </submittedName>
</protein>
<sequence>MEDRISELPDEILSHILTMLSMKDVLKTSILSRRWCNVWSLRRDLCFDFLNVFGIENELNLVMSRHEFAKRVDQFVKKFKGIDIDSFLVNFKLDCEQSSTVNQWIRFAVARRVGKIDLLFLGSPCTHRTTERDYFKLDFALFLETDVSALNHLRLENCLVRNPINCDFTPFKNLKYLSLEDSKLDETFVESLLSNCPRLEELCLFFCEFKSSMPKIVSSSLRHLKVPGCYYEYNNLYGVDVNLILLDCLKLVSLELDFVELASLEEGLDTLNFNTPMLKSIEFSVSSKMELNTFVPLCATFFPELEIMHVTAFAMDTSSLKLTQPLKHLKELNLIIYIDAEVEYDLLWILNILQVCPLLQKLSIMFRHPNLSKKQKDIRDVEVFFHGEVKVIELRGCLGNWYETEFVMNVLKYAHKLEQIVVSPYWKGVDSLDWESNPEWFESGRERMIEKLRCEEVEKEKLVFL</sequence>
<gene>
    <name evidence="1" type="ORF">MILVUS5_LOCUS2941</name>
</gene>
<reference evidence="1" key="1">
    <citation type="submission" date="2023-10" db="EMBL/GenBank/DDBJ databases">
        <authorList>
            <person name="Rodriguez Cubillos JULIANA M."/>
            <person name="De Vega J."/>
        </authorList>
    </citation>
    <scope>NUCLEOTIDE SEQUENCE</scope>
</reference>
<dbReference type="EMBL" id="CASHSV030000001">
    <property type="protein sequence ID" value="CAJ2631386.1"/>
    <property type="molecule type" value="Genomic_DNA"/>
</dbReference>
<proteinExistence type="predicted"/>
<evidence type="ECO:0000313" key="1">
    <source>
        <dbReference type="EMBL" id="CAJ2631386.1"/>
    </source>
</evidence>
<dbReference type="Proteomes" id="UP001177021">
    <property type="component" value="Unassembled WGS sequence"/>
</dbReference>
<comment type="caution">
    <text evidence="1">The sequence shown here is derived from an EMBL/GenBank/DDBJ whole genome shotgun (WGS) entry which is preliminary data.</text>
</comment>
<name>A0ACB0IGF0_TRIPR</name>